<dbReference type="SUPFAM" id="SSF49764">
    <property type="entry name" value="HSP20-like chaperones"/>
    <property type="match status" value="1"/>
</dbReference>
<evidence type="ECO:0000256" key="4">
    <source>
        <dbReference type="PROSITE-ProRule" id="PRU00285"/>
    </source>
</evidence>
<comment type="similarity">
    <text evidence="4 5">Belongs to the small heat shock protein (HSP20) family.</text>
</comment>
<comment type="subcellular location">
    <subcellularLocation>
        <location evidence="1">Cell membrane</location>
        <topology evidence="1">Single-pass membrane protein</topology>
    </subcellularLocation>
</comment>
<sequence>MAMRQRAGGIGQSRPRAAVNPVYENFKPISEWKEGESSHILLVYLPGFTKDNIRVQTQNANTIRVEGERQAPGNRRHRLLEDFPIPQNCNILATRAKFEAGTLTITIPKTSIAPPPPPPPPRPVATSKIEAKTTQQAPKPDSAKQIDDKTTLPPAPNAQTAASEPLGVTSTIPKVPTPNIGGGEKQTNGKSLSEAPTTPKDLQNETSLIAATSKMPDKVLEKTVEKEKETSEKSKESVKAEDVVTKTIGKEPGKSSENIVPETAKGEPSESKIIPEKALEKMVENEKERSGQKSKESIKAHKNVVAKETEKRSDTSSFSAHEEKAKAYSDDQKAKETKDVTTGSGSKLDNYKQAVNGLNERRQLIVNMGVAALVIVALGVYISYRYGSSGKPTN</sequence>
<dbReference type="InterPro" id="IPR002068">
    <property type="entry name" value="A-crystallin/Hsp20_dom"/>
</dbReference>
<dbReference type="PANTHER" id="PTHR43670">
    <property type="entry name" value="HEAT SHOCK PROTEIN 26"/>
    <property type="match status" value="1"/>
</dbReference>
<dbReference type="Pfam" id="PF00011">
    <property type="entry name" value="HSP20"/>
    <property type="match status" value="1"/>
</dbReference>
<feature type="compositionally biased region" description="Polar residues" evidence="6">
    <location>
        <begin position="157"/>
        <end position="172"/>
    </location>
</feature>
<evidence type="ECO:0000256" key="5">
    <source>
        <dbReference type="RuleBase" id="RU003616"/>
    </source>
</evidence>
<evidence type="ECO:0000313" key="10">
    <source>
        <dbReference type="Proteomes" id="UP000325577"/>
    </source>
</evidence>
<dbReference type="GO" id="GO:0034605">
    <property type="term" value="P:cellular response to heat"/>
    <property type="evidence" value="ECO:0007669"/>
    <property type="project" value="TreeGrafter"/>
</dbReference>
<feature type="transmembrane region" description="Helical" evidence="7">
    <location>
        <begin position="364"/>
        <end position="384"/>
    </location>
</feature>
<dbReference type="AlphaFoldDB" id="A0A5J5B302"/>
<feature type="compositionally biased region" description="Pro residues" evidence="6">
    <location>
        <begin position="113"/>
        <end position="123"/>
    </location>
</feature>
<keyword evidence="10" id="KW-1185">Reference proteome</keyword>
<dbReference type="GO" id="GO:0006952">
    <property type="term" value="P:defense response"/>
    <property type="evidence" value="ECO:0007669"/>
    <property type="project" value="UniProtKB-KW"/>
</dbReference>
<keyword evidence="3" id="KW-0611">Plant defense</keyword>
<evidence type="ECO:0000256" key="7">
    <source>
        <dbReference type="SAM" id="Phobius"/>
    </source>
</evidence>
<feature type="compositionally biased region" description="Basic and acidic residues" evidence="6">
    <location>
        <begin position="141"/>
        <end position="150"/>
    </location>
</feature>
<feature type="compositionally biased region" description="Basic and acidic residues" evidence="6">
    <location>
        <begin position="264"/>
        <end position="339"/>
    </location>
</feature>
<dbReference type="Proteomes" id="UP000325577">
    <property type="component" value="Linkage Group LG16"/>
</dbReference>
<keyword evidence="2" id="KW-1003">Cell membrane</keyword>
<dbReference type="PANTHER" id="PTHR43670:SF114">
    <property type="entry name" value="OS05G0592000 PROTEIN"/>
    <property type="match status" value="1"/>
</dbReference>
<evidence type="ECO:0000259" key="8">
    <source>
        <dbReference type="PROSITE" id="PS01031"/>
    </source>
</evidence>
<protein>
    <recommendedName>
        <fullName evidence="8">SHSP domain-containing protein</fullName>
    </recommendedName>
</protein>
<dbReference type="OrthoDB" id="1431247at2759"/>
<reference evidence="9 10" key="1">
    <citation type="submission" date="2019-09" db="EMBL/GenBank/DDBJ databases">
        <title>A chromosome-level genome assembly of the Chinese tupelo Nyssa sinensis.</title>
        <authorList>
            <person name="Yang X."/>
            <person name="Kang M."/>
            <person name="Yang Y."/>
            <person name="Xiong H."/>
            <person name="Wang M."/>
            <person name="Zhang Z."/>
            <person name="Wang Z."/>
            <person name="Wu H."/>
            <person name="Ma T."/>
            <person name="Liu J."/>
            <person name="Xi Z."/>
        </authorList>
    </citation>
    <scope>NUCLEOTIDE SEQUENCE [LARGE SCALE GENOMIC DNA]</scope>
    <source>
        <strain evidence="9">J267</strain>
        <tissue evidence="9">Leaf</tissue>
    </source>
</reference>
<evidence type="ECO:0000256" key="2">
    <source>
        <dbReference type="ARBA" id="ARBA00022475"/>
    </source>
</evidence>
<feature type="region of interest" description="Disordered" evidence="6">
    <location>
        <begin position="107"/>
        <end position="348"/>
    </location>
</feature>
<dbReference type="Gene3D" id="2.60.40.790">
    <property type="match status" value="1"/>
</dbReference>
<evidence type="ECO:0000313" key="9">
    <source>
        <dbReference type="EMBL" id="KAA8537059.1"/>
    </source>
</evidence>
<evidence type="ECO:0000256" key="6">
    <source>
        <dbReference type="SAM" id="MobiDB-lite"/>
    </source>
</evidence>
<evidence type="ECO:0000256" key="1">
    <source>
        <dbReference type="ARBA" id="ARBA00004162"/>
    </source>
</evidence>
<proteinExistence type="inferred from homology"/>
<dbReference type="GO" id="GO:0005886">
    <property type="term" value="C:plasma membrane"/>
    <property type="evidence" value="ECO:0007669"/>
    <property type="project" value="UniProtKB-SubCell"/>
</dbReference>
<feature type="domain" description="SHSP" evidence="8">
    <location>
        <begin position="20"/>
        <end position="127"/>
    </location>
</feature>
<evidence type="ECO:0000256" key="3">
    <source>
        <dbReference type="ARBA" id="ARBA00022821"/>
    </source>
</evidence>
<accession>A0A5J5B302</accession>
<keyword evidence="7" id="KW-0472">Membrane</keyword>
<gene>
    <name evidence="9" type="ORF">F0562_029537</name>
</gene>
<keyword evidence="7" id="KW-1133">Transmembrane helix</keyword>
<dbReference type="InterPro" id="IPR008978">
    <property type="entry name" value="HSP20-like_chaperone"/>
</dbReference>
<name>A0A5J5B302_9ASTE</name>
<feature type="compositionally biased region" description="Polar residues" evidence="6">
    <location>
        <begin position="185"/>
        <end position="210"/>
    </location>
</feature>
<keyword evidence="7" id="KW-0812">Transmembrane</keyword>
<dbReference type="EMBL" id="CM018039">
    <property type="protein sequence ID" value="KAA8537059.1"/>
    <property type="molecule type" value="Genomic_DNA"/>
</dbReference>
<organism evidence="9 10">
    <name type="scientific">Nyssa sinensis</name>
    <dbReference type="NCBI Taxonomy" id="561372"/>
    <lineage>
        <taxon>Eukaryota</taxon>
        <taxon>Viridiplantae</taxon>
        <taxon>Streptophyta</taxon>
        <taxon>Embryophyta</taxon>
        <taxon>Tracheophyta</taxon>
        <taxon>Spermatophyta</taxon>
        <taxon>Magnoliopsida</taxon>
        <taxon>eudicotyledons</taxon>
        <taxon>Gunneridae</taxon>
        <taxon>Pentapetalae</taxon>
        <taxon>asterids</taxon>
        <taxon>Cornales</taxon>
        <taxon>Nyssaceae</taxon>
        <taxon>Nyssa</taxon>
    </lineage>
</organism>
<feature type="compositionally biased region" description="Basic and acidic residues" evidence="6">
    <location>
        <begin position="215"/>
        <end position="254"/>
    </location>
</feature>
<dbReference type="PROSITE" id="PS01031">
    <property type="entry name" value="SHSP"/>
    <property type="match status" value="1"/>
</dbReference>